<evidence type="ECO:0000256" key="1">
    <source>
        <dbReference type="ARBA" id="ARBA00004141"/>
    </source>
</evidence>
<evidence type="ECO:0000256" key="8">
    <source>
        <dbReference type="RuleBase" id="RU003346"/>
    </source>
</evidence>
<dbReference type="Gene3D" id="1.20.1250.20">
    <property type="entry name" value="MFS general substrate transporter like domains"/>
    <property type="match status" value="1"/>
</dbReference>
<dbReference type="GO" id="GO:0005351">
    <property type="term" value="F:carbohydrate:proton symporter activity"/>
    <property type="evidence" value="ECO:0007669"/>
    <property type="project" value="TreeGrafter"/>
</dbReference>
<sequence length="589" mass="62989">MFSRRKTYNARYPRWMAGSPLLYSSSALASLGDAMFGYSQGIIAAAQVQPSFILRMYGSNVTLQQVQAGNDGVDVFVQAIVVACLNLTALLASYTSAYICDILGRRTSIRIGGMIYLVASIMQIFMPNLATLIVGRCIQGLGVGILSMTVPIYQCEIAPGHGRGLFVAIEYLCLNAGYALSAWVGYGFFFAMPSEISWRGPYIVQAALAIVLITWTFFLPESPRWLIKNGFAKEGLQALADLHSAGDVDSPETLSSFTAIQTAIVLEETMGTASWGQLFTQYTRRTAVGITCQLFAQFNGINAILYFLPENLTRAGFDISRSLLYAGACAIVYCAGTLPTMMFVDRWGRRSFLLSGSLGLVGALALIGGLQFWAESLPLGNGRMGAADGIFAGVCIYLFIFGATWGPIPWLLGAEVFPLRARAKGMALSTSVNWIANFVIAFITPPLFETIAAGYYFLLMGFTVISGVVVYFVYPETAGKTLEELGEVFGDGAVTIAVTGGAEGGGAGGVGGLKAESEETLEKVGDSREDVRQGVPIATVAEPGAVEAAHELLSNPHEEMRDVPLDDLNVDGEGSLGIEGMMDGAEHHD</sequence>
<evidence type="ECO:0000259" key="10">
    <source>
        <dbReference type="PROSITE" id="PS50850"/>
    </source>
</evidence>
<feature type="transmembrane region" description="Helical" evidence="9">
    <location>
        <begin position="107"/>
        <end position="126"/>
    </location>
</feature>
<dbReference type="OrthoDB" id="648285at2759"/>
<feature type="transmembrane region" description="Helical" evidence="9">
    <location>
        <begin position="351"/>
        <end position="370"/>
    </location>
</feature>
<keyword evidence="4 9" id="KW-0812">Transmembrane</keyword>
<dbReference type="FunFam" id="1.20.1250.20:FF:000134">
    <property type="entry name" value="MFS sugar transporter protein"/>
    <property type="match status" value="1"/>
</dbReference>
<evidence type="ECO:0000256" key="3">
    <source>
        <dbReference type="ARBA" id="ARBA00022448"/>
    </source>
</evidence>
<dbReference type="PROSITE" id="PS00217">
    <property type="entry name" value="SUGAR_TRANSPORT_2"/>
    <property type="match status" value="1"/>
</dbReference>
<feature type="transmembrane region" description="Helical" evidence="9">
    <location>
        <begin position="132"/>
        <end position="153"/>
    </location>
</feature>
<dbReference type="NCBIfam" id="TIGR00879">
    <property type="entry name" value="SP"/>
    <property type="match status" value="1"/>
</dbReference>
<feature type="transmembrane region" description="Helical" evidence="9">
    <location>
        <begin position="202"/>
        <end position="219"/>
    </location>
</feature>
<evidence type="ECO:0000256" key="5">
    <source>
        <dbReference type="ARBA" id="ARBA00022989"/>
    </source>
</evidence>
<gene>
    <name evidence="11" type="ORF">HYPSUDRAFT_42524</name>
</gene>
<keyword evidence="3 8" id="KW-0813">Transport</keyword>
<proteinExistence type="inferred from homology"/>
<organism evidence="11 12">
    <name type="scientific">Hypholoma sublateritium (strain FD-334 SS-4)</name>
    <dbReference type="NCBI Taxonomy" id="945553"/>
    <lineage>
        <taxon>Eukaryota</taxon>
        <taxon>Fungi</taxon>
        <taxon>Dikarya</taxon>
        <taxon>Basidiomycota</taxon>
        <taxon>Agaricomycotina</taxon>
        <taxon>Agaricomycetes</taxon>
        <taxon>Agaricomycetidae</taxon>
        <taxon>Agaricales</taxon>
        <taxon>Agaricineae</taxon>
        <taxon>Strophariaceae</taxon>
        <taxon>Hypholoma</taxon>
    </lineage>
</organism>
<dbReference type="PROSITE" id="PS50850">
    <property type="entry name" value="MFS"/>
    <property type="match status" value="1"/>
</dbReference>
<accession>A0A0D2NQ80</accession>
<evidence type="ECO:0000256" key="2">
    <source>
        <dbReference type="ARBA" id="ARBA00010992"/>
    </source>
</evidence>
<dbReference type="AlphaFoldDB" id="A0A0D2NQ80"/>
<feature type="transmembrane region" description="Helical" evidence="9">
    <location>
        <begin position="165"/>
        <end position="190"/>
    </location>
</feature>
<evidence type="ECO:0000313" key="12">
    <source>
        <dbReference type="Proteomes" id="UP000054270"/>
    </source>
</evidence>
<dbReference type="InterPro" id="IPR005828">
    <property type="entry name" value="MFS_sugar_transport-like"/>
</dbReference>
<feature type="transmembrane region" description="Helical" evidence="9">
    <location>
        <begin position="75"/>
        <end position="95"/>
    </location>
</feature>
<evidence type="ECO:0000256" key="6">
    <source>
        <dbReference type="ARBA" id="ARBA00023136"/>
    </source>
</evidence>
<dbReference type="InterPro" id="IPR020846">
    <property type="entry name" value="MFS_dom"/>
</dbReference>
<dbReference type="InterPro" id="IPR050360">
    <property type="entry name" value="MFS_Sugar_Transporters"/>
</dbReference>
<dbReference type="PROSITE" id="PS00216">
    <property type="entry name" value="SUGAR_TRANSPORT_1"/>
    <property type="match status" value="1"/>
</dbReference>
<feature type="transmembrane region" description="Helical" evidence="9">
    <location>
        <begin position="390"/>
        <end position="413"/>
    </location>
</feature>
<name>A0A0D2NQ80_HYPSF</name>
<comment type="catalytic activity">
    <reaction evidence="7">
        <text>myo-inositol(out) + H(+)(out) = myo-inositol(in) + H(+)(in)</text>
        <dbReference type="Rhea" id="RHEA:60364"/>
        <dbReference type="ChEBI" id="CHEBI:15378"/>
        <dbReference type="ChEBI" id="CHEBI:17268"/>
    </reaction>
</comment>
<dbReference type="PANTHER" id="PTHR48022">
    <property type="entry name" value="PLASTIDIC GLUCOSE TRANSPORTER 4"/>
    <property type="match status" value="1"/>
</dbReference>
<dbReference type="STRING" id="945553.A0A0D2NQ80"/>
<keyword evidence="12" id="KW-1185">Reference proteome</keyword>
<dbReference type="InterPro" id="IPR003663">
    <property type="entry name" value="Sugar/inositol_transpt"/>
</dbReference>
<evidence type="ECO:0000256" key="4">
    <source>
        <dbReference type="ARBA" id="ARBA00022692"/>
    </source>
</evidence>
<feature type="transmembrane region" description="Helical" evidence="9">
    <location>
        <begin position="323"/>
        <end position="344"/>
    </location>
</feature>
<dbReference type="InterPro" id="IPR005829">
    <property type="entry name" value="Sugar_transporter_CS"/>
</dbReference>
<comment type="similarity">
    <text evidence="2 8">Belongs to the major facilitator superfamily. Sugar transporter (TC 2.A.1.1) family.</text>
</comment>
<feature type="transmembrane region" description="Helical" evidence="9">
    <location>
        <begin position="425"/>
        <end position="448"/>
    </location>
</feature>
<dbReference type="GO" id="GO:0016020">
    <property type="term" value="C:membrane"/>
    <property type="evidence" value="ECO:0007669"/>
    <property type="project" value="UniProtKB-SubCell"/>
</dbReference>
<dbReference type="EMBL" id="KN817562">
    <property type="protein sequence ID" value="KJA20924.1"/>
    <property type="molecule type" value="Genomic_DNA"/>
</dbReference>
<comment type="subcellular location">
    <subcellularLocation>
        <location evidence="1">Membrane</location>
        <topology evidence="1">Multi-pass membrane protein</topology>
    </subcellularLocation>
</comment>
<feature type="domain" description="Major facilitator superfamily (MFS) profile" evidence="10">
    <location>
        <begin position="25"/>
        <end position="478"/>
    </location>
</feature>
<dbReference type="Pfam" id="PF00083">
    <property type="entry name" value="Sugar_tr"/>
    <property type="match status" value="1"/>
</dbReference>
<keyword evidence="6 9" id="KW-0472">Membrane</keyword>
<evidence type="ECO:0000256" key="9">
    <source>
        <dbReference type="SAM" id="Phobius"/>
    </source>
</evidence>
<evidence type="ECO:0000256" key="7">
    <source>
        <dbReference type="ARBA" id="ARBA00049119"/>
    </source>
</evidence>
<evidence type="ECO:0000313" key="11">
    <source>
        <dbReference type="EMBL" id="KJA20924.1"/>
    </source>
</evidence>
<keyword evidence="5 9" id="KW-1133">Transmembrane helix</keyword>
<dbReference type="Proteomes" id="UP000054270">
    <property type="component" value="Unassembled WGS sequence"/>
</dbReference>
<dbReference type="InterPro" id="IPR036259">
    <property type="entry name" value="MFS_trans_sf"/>
</dbReference>
<feature type="transmembrane region" description="Helical" evidence="9">
    <location>
        <begin position="287"/>
        <end position="308"/>
    </location>
</feature>
<dbReference type="PRINTS" id="PR00171">
    <property type="entry name" value="SUGRTRNSPORT"/>
</dbReference>
<dbReference type="PANTHER" id="PTHR48022:SF74">
    <property type="entry name" value="SUGAR TRANSPORTER, PUTATIVE (AFU_ORTHOLOGUE AFUA_8G02010)-RELATED"/>
    <property type="match status" value="1"/>
</dbReference>
<feature type="transmembrane region" description="Helical" evidence="9">
    <location>
        <begin position="454"/>
        <end position="474"/>
    </location>
</feature>
<reference evidence="12" key="1">
    <citation type="submission" date="2014-04" db="EMBL/GenBank/DDBJ databases">
        <title>Evolutionary Origins and Diversification of the Mycorrhizal Mutualists.</title>
        <authorList>
            <consortium name="DOE Joint Genome Institute"/>
            <consortium name="Mycorrhizal Genomics Consortium"/>
            <person name="Kohler A."/>
            <person name="Kuo A."/>
            <person name="Nagy L.G."/>
            <person name="Floudas D."/>
            <person name="Copeland A."/>
            <person name="Barry K.W."/>
            <person name="Cichocki N."/>
            <person name="Veneault-Fourrey C."/>
            <person name="LaButti K."/>
            <person name="Lindquist E.A."/>
            <person name="Lipzen A."/>
            <person name="Lundell T."/>
            <person name="Morin E."/>
            <person name="Murat C."/>
            <person name="Riley R."/>
            <person name="Ohm R."/>
            <person name="Sun H."/>
            <person name="Tunlid A."/>
            <person name="Henrissat B."/>
            <person name="Grigoriev I.V."/>
            <person name="Hibbett D.S."/>
            <person name="Martin F."/>
        </authorList>
    </citation>
    <scope>NUCLEOTIDE SEQUENCE [LARGE SCALE GENOMIC DNA]</scope>
    <source>
        <strain evidence="12">FD-334 SS-4</strain>
    </source>
</reference>
<dbReference type="SUPFAM" id="SSF103473">
    <property type="entry name" value="MFS general substrate transporter"/>
    <property type="match status" value="1"/>
</dbReference>
<dbReference type="OMA" id="RYPFRGK"/>
<protein>
    <recommendedName>
        <fullName evidence="10">Major facilitator superfamily (MFS) profile domain-containing protein</fullName>
    </recommendedName>
</protein>